<dbReference type="PANTHER" id="PTHR18937">
    <property type="entry name" value="STRUCTURAL MAINTENANCE OF CHROMOSOMES SMC FAMILY MEMBER"/>
    <property type="match status" value="1"/>
</dbReference>
<dbReference type="Pfam" id="PF02463">
    <property type="entry name" value="SMC_N"/>
    <property type="match status" value="1"/>
</dbReference>
<evidence type="ECO:0000259" key="4">
    <source>
        <dbReference type="Pfam" id="PF02463"/>
    </source>
</evidence>
<evidence type="ECO:0000256" key="3">
    <source>
        <dbReference type="ARBA" id="ARBA00023306"/>
    </source>
</evidence>
<dbReference type="GO" id="GO:0003677">
    <property type="term" value="F:DNA binding"/>
    <property type="evidence" value="ECO:0007669"/>
    <property type="project" value="TreeGrafter"/>
</dbReference>
<dbReference type="PANTHER" id="PTHR18937:SF12">
    <property type="entry name" value="STRUCTURAL MAINTENANCE OF CHROMOSOMES PROTEIN"/>
    <property type="match status" value="1"/>
</dbReference>
<dbReference type="GO" id="GO:0005634">
    <property type="term" value="C:nucleus"/>
    <property type="evidence" value="ECO:0007669"/>
    <property type="project" value="TreeGrafter"/>
</dbReference>
<dbReference type="GO" id="GO:0008278">
    <property type="term" value="C:cohesin complex"/>
    <property type="evidence" value="ECO:0007669"/>
    <property type="project" value="TreeGrafter"/>
</dbReference>
<dbReference type="InterPro" id="IPR027417">
    <property type="entry name" value="P-loop_NTPase"/>
</dbReference>
<gene>
    <name evidence="5" type="primary">smc_38</name>
    <name evidence="5" type="ORF">SDC9_87599</name>
</gene>
<keyword evidence="2" id="KW-0498">Mitosis</keyword>
<protein>
    <submittedName>
        <fullName evidence="5">Chromosome partition protein Smc</fullName>
    </submittedName>
</protein>
<dbReference type="EMBL" id="VSSQ01009190">
    <property type="protein sequence ID" value="MPM40950.1"/>
    <property type="molecule type" value="Genomic_DNA"/>
</dbReference>
<evidence type="ECO:0000256" key="2">
    <source>
        <dbReference type="ARBA" id="ARBA00022776"/>
    </source>
</evidence>
<dbReference type="SUPFAM" id="SSF52540">
    <property type="entry name" value="P-loop containing nucleoside triphosphate hydrolases"/>
    <property type="match status" value="1"/>
</dbReference>
<dbReference type="GO" id="GO:0051301">
    <property type="term" value="P:cell division"/>
    <property type="evidence" value="ECO:0007669"/>
    <property type="project" value="UniProtKB-KW"/>
</dbReference>
<proteinExistence type="predicted"/>
<sequence>MFAILKTKPTPFCILDEIEAALDDVNINRFSQYLKEFSRETQFIVITHRKGTMECADTLYGATMEEKGVTKLVSLKLSDAI</sequence>
<evidence type="ECO:0000256" key="1">
    <source>
        <dbReference type="ARBA" id="ARBA00022618"/>
    </source>
</evidence>
<name>A0A644ZJ90_9ZZZZ</name>
<dbReference type="InterPro" id="IPR003395">
    <property type="entry name" value="RecF/RecN/SMC_N"/>
</dbReference>
<reference evidence="5" key="1">
    <citation type="submission" date="2019-08" db="EMBL/GenBank/DDBJ databases">
        <authorList>
            <person name="Kucharzyk K."/>
            <person name="Murdoch R.W."/>
            <person name="Higgins S."/>
            <person name="Loffler F."/>
        </authorList>
    </citation>
    <scope>NUCLEOTIDE SEQUENCE</scope>
</reference>
<dbReference type="GO" id="GO:0007062">
    <property type="term" value="P:sister chromatid cohesion"/>
    <property type="evidence" value="ECO:0007669"/>
    <property type="project" value="TreeGrafter"/>
</dbReference>
<feature type="domain" description="RecF/RecN/SMC N-terminal" evidence="4">
    <location>
        <begin position="1"/>
        <end position="70"/>
    </location>
</feature>
<keyword evidence="1" id="KW-0132">Cell division</keyword>
<evidence type="ECO:0000313" key="5">
    <source>
        <dbReference type="EMBL" id="MPM40950.1"/>
    </source>
</evidence>
<keyword evidence="3" id="KW-0131">Cell cycle</keyword>
<organism evidence="5">
    <name type="scientific">bioreactor metagenome</name>
    <dbReference type="NCBI Taxonomy" id="1076179"/>
    <lineage>
        <taxon>unclassified sequences</taxon>
        <taxon>metagenomes</taxon>
        <taxon>ecological metagenomes</taxon>
    </lineage>
</organism>
<dbReference type="Gene3D" id="3.40.50.300">
    <property type="entry name" value="P-loop containing nucleotide triphosphate hydrolases"/>
    <property type="match status" value="1"/>
</dbReference>
<accession>A0A644ZJ90</accession>
<dbReference type="AlphaFoldDB" id="A0A644ZJ90"/>
<comment type="caution">
    <text evidence="5">The sequence shown here is derived from an EMBL/GenBank/DDBJ whole genome shotgun (WGS) entry which is preliminary data.</text>
</comment>